<protein>
    <recommendedName>
        <fullName evidence="2">H(+)-exporting diphosphatase</fullName>
        <ecNumber evidence="2">7.1.3.1</ecNumber>
    </recommendedName>
</protein>
<keyword evidence="9 11" id="KW-0472">Membrane</keyword>
<feature type="transmembrane region" description="Helical" evidence="11">
    <location>
        <begin position="566"/>
        <end position="585"/>
    </location>
</feature>
<reference evidence="12" key="2">
    <citation type="submission" date="2013-10" db="EMBL/GenBank/DDBJ databases">
        <authorList>
            <person name="Aslett M."/>
        </authorList>
    </citation>
    <scope>NUCLEOTIDE SEQUENCE [LARGE SCALE GENOMIC DNA]</scope>
    <source>
        <strain evidence="12">Houghton</strain>
    </source>
</reference>
<evidence type="ECO:0000256" key="8">
    <source>
        <dbReference type="ARBA" id="ARBA00023065"/>
    </source>
</evidence>
<name>U6LIY4_9EIME</name>
<keyword evidence="7 11" id="KW-1133">Transmembrane helix</keyword>
<gene>
    <name evidence="12" type="ORF">EBH_0031100</name>
</gene>
<feature type="transmembrane region" description="Helical" evidence="11">
    <location>
        <begin position="476"/>
        <end position="497"/>
    </location>
</feature>
<dbReference type="NCBIfam" id="TIGR01104">
    <property type="entry name" value="V_PPase"/>
    <property type="match status" value="1"/>
</dbReference>
<feature type="transmembrane region" description="Helical" evidence="11">
    <location>
        <begin position="542"/>
        <end position="560"/>
    </location>
</feature>
<dbReference type="GO" id="GO:0012505">
    <property type="term" value="C:endomembrane system"/>
    <property type="evidence" value="ECO:0007669"/>
    <property type="project" value="UniProtKB-SubCell"/>
</dbReference>
<evidence type="ECO:0000256" key="11">
    <source>
        <dbReference type="SAM" id="Phobius"/>
    </source>
</evidence>
<evidence type="ECO:0000256" key="5">
    <source>
        <dbReference type="ARBA" id="ARBA00022842"/>
    </source>
</evidence>
<comment type="subcellular location">
    <subcellularLocation>
        <location evidence="1">Endomembrane system</location>
        <topology evidence="1">Multi-pass membrane protein</topology>
    </subcellularLocation>
</comment>
<evidence type="ECO:0000256" key="9">
    <source>
        <dbReference type="ARBA" id="ARBA00023136"/>
    </source>
</evidence>
<organism evidence="12 13">
    <name type="scientific">Eimeria brunetti</name>
    <dbReference type="NCBI Taxonomy" id="51314"/>
    <lineage>
        <taxon>Eukaryota</taxon>
        <taxon>Sar</taxon>
        <taxon>Alveolata</taxon>
        <taxon>Apicomplexa</taxon>
        <taxon>Conoidasida</taxon>
        <taxon>Coccidia</taxon>
        <taxon>Eucoccidiorida</taxon>
        <taxon>Eimeriorina</taxon>
        <taxon>Eimeriidae</taxon>
        <taxon>Eimeria</taxon>
    </lineage>
</organism>
<feature type="region of interest" description="Disordered" evidence="10">
    <location>
        <begin position="677"/>
        <end position="700"/>
    </location>
</feature>
<dbReference type="NCBIfam" id="NF001960">
    <property type="entry name" value="PRK00733.3-5"/>
    <property type="match status" value="1"/>
</dbReference>
<dbReference type="InterPro" id="IPR004131">
    <property type="entry name" value="PPase-energised_H-pump"/>
</dbReference>
<evidence type="ECO:0000256" key="2">
    <source>
        <dbReference type="ARBA" id="ARBA00013242"/>
    </source>
</evidence>
<dbReference type="OrthoDB" id="354398at2759"/>
<dbReference type="Pfam" id="PF03030">
    <property type="entry name" value="H_PPase"/>
    <property type="match status" value="1"/>
</dbReference>
<dbReference type="GO" id="GO:0016020">
    <property type="term" value="C:membrane"/>
    <property type="evidence" value="ECO:0007669"/>
    <property type="project" value="InterPro"/>
</dbReference>
<feature type="transmembrane region" description="Helical" evidence="11">
    <location>
        <begin position="44"/>
        <end position="70"/>
    </location>
</feature>
<dbReference type="VEuPathDB" id="ToxoDB:EBH_0031100"/>
<evidence type="ECO:0000313" key="13">
    <source>
        <dbReference type="Proteomes" id="UP000030750"/>
    </source>
</evidence>
<sequence length="700" mass="71593">MLSFIVGAFTSLFCGYLGMKIAVYSNLRTCHQSWIELNLGFETALQAGAVLGLAVVSFCLLSLLSLLFLFRLHALFGSEPSAQAQLFEALAGYGLGGSSIALFARVGGGIYTKAADIGADLSGKNEYGMAEDDPRNPACIADNVGDNVGDIAGMGADLFGSLAEATCASLVLASAALSGLSSSSSSSDSSSSSGVGVEGGVETLSEHFSGLMFPVIVSSSGLLSSFLTFCLVRRFFPVKALEDVERSLKATLFASTLLQTPLVAAAAFCFLPREFALASSTNSSISSSSSSSILSAASLLTTSHWKAMVCVLLGLWGGLGIGLTTEYNTSHSYRPVREIAVSQRLSAATGIIYGLALGYGSTLVPIASLAAAVCCAQALAGVFGVSLAALGMLSTLPVGLAIDAFGPISDNAGGIAQMAALGPEVRNRTDALDAAGNTTAAVGKGYAIGSAALVSLALFCAYTVRASIESVNVLEPWTFMGLLLGAMFPYVFSAMTMKSVGRAANEMVTECMQQFPQILEGSLEPEYRKCIEISTRASLREMLAPAALVIFSPLALGILFGKNCLAGLLAGLLVSGIQLALSMANSGGAWDNAKKYIEAGGLGAENGKGSAAHKNAVTGDTVGDPLKDTSGPSLNILIKLSAIISLIFGSLIASHFSNERGGPQAAAAATVAAAASSSNSVSSSSRSCSNSSNSRNSRLR</sequence>
<keyword evidence="8" id="KW-0406">Ion transport</keyword>
<proteinExistence type="predicted"/>
<dbReference type="Proteomes" id="UP000030750">
    <property type="component" value="Unassembled WGS sequence"/>
</dbReference>
<keyword evidence="13" id="KW-1185">Reference proteome</keyword>
<dbReference type="PANTHER" id="PTHR31998">
    <property type="entry name" value="K(+)-INSENSITIVE PYROPHOSPHATE-ENERGIZED PROTON PUMP"/>
    <property type="match status" value="1"/>
</dbReference>
<evidence type="ECO:0000256" key="10">
    <source>
        <dbReference type="SAM" id="MobiDB-lite"/>
    </source>
</evidence>
<dbReference type="EMBL" id="HG712064">
    <property type="protein sequence ID" value="CDJ50136.1"/>
    <property type="molecule type" value="Genomic_DNA"/>
</dbReference>
<keyword evidence="4 11" id="KW-0812">Transmembrane</keyword>
<feature type="transmembrane region" description="Helical" evidence="11">
    <location>
        <begin position="636"/>
        <end position="656"/>
    </location>
</feature>
<dbReference type="PIRSF" id="PIRSF001265">
    <property type="entry name" value="H+-PPase"/>
    <property type="match status" value="1"/>
</dbReference>
<dbReference type="EC" id="7.1.3.1" evidence="2"/>
<evidence type="ECO:0000313" key="12">
    <source>
        <dbReference type="EMBL" id="CDJ50136.1"/>
    </source>
</evidence>
<feature type="transmembrane region" description="Helical" evidence="11">
    <location>
        <begin position="158"/>
        <end position="180"/>
    </location>
</feature>
<evidence type="ECO:0000256" key="3">
    <source>
        <dbReference type="ARBA" id="ARBA00022448"/>
    </source>
</evidence>
<feature type="transmembrane region" description="Helical" evidence="11">
    <location>
        <begin position="211"/>
        <end position="232"/>
    </location>
</feature>
<evidence type="ECO:0000256" key="6">
    <source>
        <dbReference type="ARBA" id="ARBA00022967"/>
    </source>
</evidence>
<dbReference type="GO" id="GO:0009678">
    <property type="term" value="F:diphosphate hydrolysis-driven proton transmembrane transporter activity"/>
    <property type="evidence" value="ECO:0007669"/>
    <property type="project" value="UniProtKB-EC"/>
</dbReference>
<dbReference type="AlphaFoldDB" id="U6LIY4"/>
<accession>U6LIY4</accession>
<evidence type="ECO:0000256" key="4">
    <source>
        <dbReference type="ARBA" id="ARBA00022692"/>
    </source>
</evidence>
<reference evidence="12" key="1">
    <citation type="submission" date="2013-10" db="EMBL/GenBank/DDBJ databases">
        <title>Genomic analysis of the causative agents of coccidiosis in chickens.</title>
        <authorList>
            <person name="Reid A.J."/>
            <person name="Blake D."/>
            <person name="Billington K."/>
            <person name="Browne H."/>
            <person name="Dunn M."/>
            <person name="Hung S."/>
            <person name="Kawahara F."/>
            <person name="Miranda-Saavedra D."/>
            <person name="Mourier T."/>
            <person name="Nagra H."/>
            <person name="Otto T.D."/>
            <person name="Rawlings N."/>
            <person name="Sanchez A."/>
            <person name="Sanders M."/>
            <person name="Subramaniam C."/>
            <person name="Tay Y."/>
            <person name="Dear P."/>
            <person name="Doerig C."/>
            <person name="Gruber A."/>
            <person name="Parkinson J."/>
            <person name="Shirley M."/>
            <person name="Wan K.L."/>
            <person name="Berriman M."/>
            <person name="Tomley F."/>
            <person name="Pain A."/>
        </authorList>
    </citation>
    <scope>NUCLEOTIDE SEQUENCE [LARGE SCALE GENOMIC DNA]</scope>
    <source>
        <strain evidence="12">Houghton</strain>
    </source>
</reference>
<feature type="transmembrane region" description="Helical" evidence="11">
    <location>
        <begin position="446"/>
        <end position="464"/>
    </location>
</feature>
<evidence type="ECO:0000256" key="1">
    <source>
        <dbReference type="ARBA" id="ARBA00004127"/>
    </source>
</evidence>
<feature type="transmembrane region" description="Helical" evidence="11">
    <location>
        <begin position="345"/>
        <end position="364"/>
    </location>
</feature>
<keyword evidence="3" id="KW-0813">Transport</keyword>
<evidence type="ECO:0000256" key="7">
    <source>
        <dbReference type="ARBA" id="ARBA00022989"/>
    </source>
</evidence>
<feature type="transmembrane region" description="Helical" evidence="11">
    <location>
        <begin position="370"/>
        <end position="393"/>
    </location>
</feature>
<keyword evidence="5" id="KW-0460">Magnesium</keyword>
<feature type="transmembrane region" description="Helical" evidence="11">
    <location>
        <begin position="305"/>
        <end position="324"/>
    </location>
</feature>
<dbReference type="GO" id="GO:0004427">
    <property type="term" value="F:inorganic diphosphate phosphatase activity"/>
    <property type="evidence" value="ECO:0007669"/>
    <property type="project" value="InterPro"/>
</dbReference>
<keyword evidence="6" id="KW-1278">Translocase</keyword>